<reference evidence="10 11" key="1">
    <citation type="submission" date="2019-02" db="EMBL/GenBank/DDBJ databases">
        <title>Deep-cultivation of Planctomycetes and their phenomic and genomic characterization uncovers novel biology.</title>
        <authorList>
            <person name="Wiegand S."/>
            <person name="Jogler M."/>
            <person name="Boedeker C."/>
            <person name="Pinto D."/>
            <person name="Vollmers J."/>
            <person name="Rivas-Marin E."/>
            <person name="Kohn T."/>
            <person name="Peeters S.H."/>
            <person name="Heuer A."/>
            <person name="Rast P."/>
            <person name="Oberbeckmann S."/>
            <person name="Bunk B."/>
            <person name="Jeske O."/>
            <person name="Meyerdierks A."/>
            <person name="Storesund J.E."/>
            <person name="Kallscheuer N."/>
            <person name="Luecker S."/>
            <person name="Lage O.M."/>
            <person name="Pohl T."/>
            <person name="Merkel B.J."/>
            <person name="Hornburger P."/>
            <person name="Mueller R.-W."/>
            <person name="Bruemmer F."/>
            <person name="Labrenz M."/>
            <person name="Spormann A.M."/>
            <person name="Op den Camp H."/>
            <person name="Overmann J."/>
            <person name="Amann R."/>
            <person name="Jetten M.S.M."/>
            <person name="Mascher T."/>
            <person name="Medema M.H."/>
            <person name="Devos D.P."/>
            <person name="Kaster A.-K."/>
            <person name="Ovreas L."/>
            <person name="Rohde M."/>
            <person name="Galperin M.Y."/>
            <person name="Jogler C."/>
        </authorList>
    </citation>
    <scope>NUCLEOTIDE SEQUENCE [LARGE SCALE GENOMIC DNA]</scope>
    <source>
        <strain evidence="10 11">HG15A2</strain>
    </source>
</reference>
<dbReference type="AlphaFoldDB" id="A0A517MV09"/>
<protein>
    <recommendedName>
        <fullName evidence="7">NADH-quinone oxidoreductase subunit</fullName>
        <ecNumber evidence="7">7.1.1.-</ecNumber>
    </recommendedName>
</protein>
<dbReference type="GO" id="GO:0016491">
    <property type="term" value="F:oxidoreductase activity"/>
    <property type="evidence" value="ECO:0007669"/>
    <property type="project" value="UniProtKB-KW"/>
</dbReference>
<dbReference type="GO" id="GO:0008137">
    <property type="term" value="F:NADH dehydrogenase (ubiquinone) activity"/>
    <property type="evidence" value="ECO:0007669"/>
    <property type="project" value="InterPro"/>
</dbReference>
<evidence type="ECO:0000256" key="7">
    <source>
        <dbReference type="RuleBase" id="RU003639"/>
    </source>
</evidence>
<comment type="similarity">
    <text evidence="2 7">Belongs to the complex I subunit 3 family.</text>
</comment>
<dbReference type="PANTHER" id="PTHR11058">
    <property type="entry name" value="NADH-UBIQUINONE OXIDOREDUCTASE CHAIN 3"/>
    <property type="match status" value="1"/>
</dbReference>
<comment type="function">
    <text evidence="7">NDH-1 shuttles electrons from NADH, via FMN and iron-sulfur (Fe-S) centers, to quinones in the respiratory chain.</text>
</comment>
<proteinExistence type="inferred from homology"/>
<dbReference type="PANTHER" id="PTHR11058:SF9">
    <property type="entry name" value="NADH-UBIQUINONE OXIDOREDUCTASE CHAIN 3"/>
    <property type="match status" value="1"/>
</dbReference>
<dbReference type="RefSeq" id="WP_145059948.1">
    <property type="nucleotide sequence ID" value="NZ_CP036263.1"/>
</dbReference>
<evidence type="ECO:0000256" key="4">
    <source>
        <dbReference type="ARBA" id="ARBA00022692"/>
    </source>
</evidence>
<feature type="transmembrane region" description="Helical" evidence="9">
    <location>
        <begin position="63"/>
        <end position="84"/>
    </location>
</feature>
<dbReference type="GO" id="GO:0048038">
    <property type="term" value="F:quinone binding"/>
    <property type="evidence" value="ECO:0007669"/>
    <property type="project" value="UniProtKB-KW"/>
</dbReference>
<evidence type="ECO:0000256" key="9">
    <source>
        <dbReference type="SAM" id="Phobius"/>
    </source>
</evidence>
<dbReference type="Proteomes" id="UP000319852">
    <property type="component" value="Chromosome"/>
</dbReference>
<keyword evidence="4 7" id="KW-0812">Transmembrane</keyword>
<comment type="subcellular location">
    <subcellularLocation>
        <location evidence="7">Cell membrane</location>
        <topology evidence="7">Multi-pass membrane protein</topology>
    </subcellularLocation>
    <subcellularLocation>
        <location evidence="1">Membrane</location>
    </subcellularLocation>
</comment>
<dbReference type="EC" id="7.1.1.-" evidence="7"/>
<sequence>MATPTAIVAYLGLFAAVAGIFLFVNLLVGRFLRPNLPNEEKLEIYECGEPTIGSSFVQFDLRFYVIALLFIIFDVEVAFFFPWASVYGKATQLSSPNMPVVMADLDPGGADDKLSPQATIRLEELGLRSPELPALSAERSKELGVVPGTVGEARAAVRDSAQTLAKASIFDISVFFAVLMVGFAYVWKRGDLNWVHSTESQKGQVVERAPPTQSTDRAARTAGSILSA</sequence>
<dbReference type="KEGG" id="amob:HG15A2_20020"/>
<evidence type="ECO:0000256" key="1">
    <source>
        <dbReference type="ARBA" id="ARBA00004370"/>
    </source>
</evidence>
<gene>
    <name evidence="10" type="primary">ndhC</name>
    <name evidence="10" type="ORF">HG15A2_20020</name>
</gene>
<keyword evidence="7" id="KW-0874">Quinone</keyword>
<comment type="catalytic activity">
    <reaction evidence="7">
        <text>a quinone + NADH + 5 H(+)(in) = a quinol + NAD(+) + 4 H(+)(out)</text>
        <dbReference type="Rhea" id="RHEA:57888"/>
        <dbReference type="ChEBI" id="CHEBI:15378"/>
        <dbReference type="ChEBI" id="CHEBI:24646"/>
        <dbReference type="ChEBI" id="CHEBI:57540"/>
        <dbReference type="ChEBI" id="CHEBI:57945"/>
        <dbReference type="ChEBI" id="CHEBI:132124"/>
    </reaction>
</comment>
<evidence type="ECO:0000256" key="8">
    <source>
        <dbReference type="SAM" id="MobiDB-lite"/>
    </source>
</evidence>
<dbReference type="Pfam" id="PF00507">
    <property type="entry name" value="Oxidored_q4"/>
    <property type="match status" value="1"/>
</dbReference>
<keyword evidence="7" id="KW-0520">NAD</keyword>
<evidence type="ECO:0000313" key="10">
    <source>
        <dbReference type="EMBL" id="QDS98720.1"/>
    </source>
</evidence>
<evidence type="ECO:0000256" key="3">
    <source>
        <dbReference type="ARBA" id="ARBA00022448"/>
    </source>
</evidence>
<evidence type="ECO:0000256" key="5">
    <source>
        <dbReference type="ARBA" id="ARBA00022989"/>
    </source>
</evidence>
<keyword evidence="6 9" id="KW-0472">Membrane</keyword>
<evidence type="ECO:0000313" key="11">
    <source>
        <dbReference type="Proteomes" id="UP000319852"/>
    </source>
</evidence>
<keyword evidence="3" id="KW-0813">Transport</keyword>
<evidence type="ECO:0000256" key="2">
    <source>
        <dbReference type="ARBA" id="ARBA00008472"/>
    </source>
</evidence>
<dbReference type="InterPro" id="IPR000440">
    <property type="entry name" value="NADH_UbQ/plastoQ_OxRdtase_su3"/>
</dbReference>
<feature type="transmembrane region" description="Helical" evidence="9">
    <location>
        <begin position="167"/>
        <end position="187"/>
    </location>
</feature>
<dbReference type="OrthoDB" id="9791970at2"/>
<dbReference type="GO" id="GO:0005886">
    <property type="term" value="C:plasma membrane"/>
    <property type="evidence" value="ECO:0007669"/>
    <property type="project" value="UniProtKB-SubCell"/>
</dbReference>
<keyword evidence="10" id="KW-0560">Oxidoreductase</keyword>
<keyword evidence="5 9" id="KW-1133">Transmembrane helix</keyword>
<evidence type="ECO:0000256" key="6">
    <source>
        <dbReference type="ARBA" id="ARBA00023136"/>
    </source>
</evidence>
<dbReference type="GO" id="GO:0030964">
    <property type="term" value="C:NADH dehydrogenase complex"/>
    <property type="evidence" value="ECO:0007669"/>
    <property type="project" value="TreeGrafter"/>
</dbReference>
<feature type="transmembrane region" description="Helical" evidence="9">
    <location>
        <begin position="6"/>
        <end position="28"/>
    </location>
</feature>
<feature type="region of interest" description="Disordered" evidence="8">
    <location>
        <begin position="199"/>
        <end position="228"/>
    </location>
</feature>
<organism evidence="10 11">
    <name type="scientific">Adhaeretor mobilis</name>
    <dbReference type="NCBI Taxonomy" id="1930276"/>
    <lineage>
        <taxon>Bacteria</taxon>
        <taxon>Pseudomonadati</taxon>
        <taxon>Planctomycetota</taxon>
        <taxon>Planctomycetia</taxon>
        <taxon>Pirellulales</taxon>
        <taxon>Lacipirellulaceae</taxon>
        <taxon>Adhaeretor</taxon>
    </lineage>
</organism>
<name>A0A517MV09_9BACT</name>
<keyword evidence="11" id="KW-1185">Reference proteome</keyword>
<dbReference type="InterPro" id="IPR038430">
    <property type="entry name" value="NDAH_ubi_oxred_su3_sf"/>
</dbReference>
<dbReference type="Gene3D" id="1.20.58.1610">
    <property type="entry name" value="NADH:ubiquinone/plastoquinone oxidoreductase, chain 3"/>
    <property type="match status" value="1"/>
</dbReference>
<accession>A0A517MV09</accession>
<dbReference type="EMBL" id="CP036263">
    <property type="protein sequence ID" value="QDS98720.1"/>
    <property type="molecule type" value="Genomic_DNA"/>
</dbReference>